<organism evidence="2 3">
    <name type="scientific">Candidatus Tagabacteria bacterium CG09_land_8_20_14_0_10_41_14</name>
    <dbReference type="NCBI Taxonomy" id="1975021"/>
    <lineage>
        <taxon>Bacteria</taxon>
        <taxon>Candidatus Tagaibacteriota</taxon>
    </lineage>
</organism>
<accession>A0A2H0WL87</accession>
<sequence length="201" mass="23230">MSSLFFCPNCGHNLTYISNRRLKCYKCEKYFTENFICRCQRDSAFKYSAEIIAPNKVKCLFCGKEAQVPASLEPPYIDKYRGGTDSGGLGSWDGQVSGFQPSSRKPRPARKLEQRKSEQKIKETEEPEIDYVSEDKNHIVIRFPVHNNLNQIRCEIIDGVLEVRSLLVDFSEKFQLPDFPVEIEADFKNAILDIHLKRKKK</sequence>
<comment type="caution">
    <text evidence="2">The sequence shown here is derived from an EMBL/GenBank/DDBJ whole genome shotgun (WGS) entry which is preliminary data.</text>
</comment>
<evidence type="ECO:0000313" key="2">
    <source>
        <dbReference type="EMBL" id="PIS13443.1"/>
    </source>
</evidence>
<protein>
    <recommendedName>
        <fullName evidence="4">SHSP domain-containing protein</fullName>
    </recommendedName>
</protein>
<gene>
    <name evidence="2" type="ORF">COT67_01755</name>
</gene>
<evidence type="ECO:0000313" key="3">
    <source>
        <dbReference type="Proteomes" id="UP000230353"/>
    </source>
</evidence>
<evidence type="ECO:0008006" key="4">
    <source>
        <dbReference type="Google" id="ProtNLM"/>
    </source>
</evidence>
<dbReference type="Proteomes" id="UP000230353">
    <property type="component" value="Unassembled WGS sequence"/>
</dbReference>
<proteinExistence type="predicted"/>
<name>A0A2H0WL87_9BACT</name>
<feature type="compositionally biased region" description="Basic and acidic residues" evidence="1">
    <location>
        <begin position="110"/>
        <end position="124"/>
    </location>
</feature>
<dbReference type="EMBL" id="PEZL01000024">
    <property type="protein sequence ID" value="PIS13443.1"/>
    <property type="molecule type" value="Genomic_DNA"/>
</dbReference>
<dbReference type="AlphaFoldDB" id="A0A2H0WL87"/>
<feature type="region of interest" description="Disordered" evidence="1">
    <location>
        <begin position="95"/>
        <end position="126"/>
    </location>
</feature>
<reference evidence="3" key="1">
    <citation type="submission" date="2017-09" db="EMBL/GenBank/DDBJ databases">
        <title>Depth-based differentiation of microbial function through sediment-hosted aquifers and enrichment of novel symbionts in the deep terrestrial subsurface.</title>
        <authorList>
            <person name="Probst A.J."/>
            <person name="Ladd B."/>
            <person name="Jarett J.K."/>
            <person name="Geller-Mcgrath D.E."/>
            <person name="Sieber C.M.K."/>
            <person name="Emerson J.B."/>
            <person name="Anantharaman K."/>
            <person name="Thomas B.C."/>
            <person name="Malmstrom R."/>
            <person name="Stieglmeier M."/>
            <person name="Klingl A."/>
            <person name="Woyke T."/>
            <person name="Ryan C.M."/>
            <person name="Banfield J.F."/>
        </authorList>
    </citation>
    <scope>NUCLEOTIDE SEQUENCE [LARGE SCALE GENOMIC DNA]</scope>
</reference>
<evidence type="ECO:0000256" key="1">
    <source>
        <dbReference type="SAM" id="MobiDB-lite"/>
    </source>
</evidence>